<feature type="transmembrane region" description="Helical" evidence="1">
    <location>
        <begin position="23"/>
        <end position="44"/>
    </location>
</feature>
<dbReference type="AlphaFoldDB" id="A0A1H8D372"/>
<dbReference type="InterPro" id="IPR016047">
    <property type="entry name" value="M23ase_b-sheet_dom"/>
</dbReference>
<dbReference type="FunFam" id="2.70.70.10:FF:000006">
    <property type="entry name" value="M23 family peptidase"/>
    <property type="match status" value="1"/>
</dbReference>
<keyword evidence="1" id="KW-0472">Membrane</keyword>
<dbReference type="RefSeq" id="WP_090629204.1">
    <property type="nucleotide sequence ID" value="NZ_FOCP01000006.1"/>
</dbReference>
<keyword evidence="1" id="KW-0812">Transmembrane</keyword>
<evidence type="ECO:0000256" key="1">
    <source>
        <dbReference type="SAM" id="Phobius"/>
    </source>
</evidence>
<name>A0A1H8D372_9PROT</name>
<evidence type="ECO:0000313" key="3">
    <source>
        <dbReference type="EMBL" id="SEN01635.1"/>
    </source>
</evidence>
<dbReference type="STRING" id="917.SAMN05216326_10693"/>
<keyword evidence="1" id="KW-1133">Transmembrane helix</keyword>
<gene>
    <name evidence="3" type="ORF">SAMN05216325_10617</name>
</gene>
<dbReference type="Pfam" id="PF01551">
    <property type="entry name" value="Peptidase_M23"/>
    <property type="match status" value="1"/>
</dbReference>
<dbReference type="OrthoDB" id="9815245at2"/>
<dbReference type="InterPro" id="IPR011055">
    <property type="entry name" value="Dup_hybrid_motif"/>
</dbReference>
<evidence type="ECO:0000313" key="4">
    <source>
        <dbReference type="Proteomes" id="UP000199459"/>
    </source>
</evidence>
<dbReference type="SUPFAM" id="SSF51261">
    <property type="entry name" value="Duplicated hybrid motif"/>
    <property type="match status" value="1"/>
</dbReference>
<dbReference type="GO" id="GO:0004222">
    <property type="term" value="F:metalloendopeptidase activity"/>
    <property type="evidence" value="ECO:0007669"/>
    <property type="project" value="TreeGrafter"/>
</dbReference>
<dbReference type="EMBL" id="FOCP01000006">
    <property type="protein sequence ID" value="SEN01635.1"/>
    <property type="molecule type" value="Genomic_DNA"/>
</dbReference>
<dbReference type="Gene3D" id="2.70.70.10">
    <property type="entry name" value="Glucose Permease (Domain IIA)"/>
    <property type="match status" value="1"/>
</dbReference>
<dbReference type="PANTHER" id="PTHR21666">
    <property type="entry name" value="PEPTIDASE-RELATED"/>
    <property type="match status" value="1"/>
</dbReference>
<proteinExistence type="predicted"/>
<protein>
    <submittedName>
        <fullName evidence="3">Peptidase family M23</fullName>
    </submittedName>
</protein>
<accession>A0A1H8D372</accession>
<dbReference type="CDD" id="cd12797">
    <property type="entry name" value="M23_peptidase"/>
    <property type="match status" value="1"/>
</dbReference>
<evidence type="ECO:0000259" key="2">
    <source>
        <dbReference type="Pfam" id="PF01551"/>
    </source>
</evidence>
<dbReference type="Proteomes" id="UP000199459">
    <property type="component" value="Unassembled WGS sequence"/>
</dbReference>
<dbReference type="PANTHER" id="PTHR21666:SF291">
    <property type="entry name" value="STAGE II SPORULATION PROTEIN Q"/>
    <property type="match status" value="1"/>
</dbReference>
<sequence length="305" mass="34005">MNIILISSQSAQAKKIVLTKLHLAIFTGALLTIVLLLALSLNFFSLRYADRIEAPVLKALLVSPQEKRHQKIQSQLHDNLSVMAAKLGEMQAQLLRLDAVSAQLLEISELESDDFMLDQLPGQGGAYTGMHTEALSFARFERELQTLSVMLEDRSDKLSALEMLLRGERLSKRVMPSVMPIETDWYSSGFGFRRDPFTGRRAFHEGVDFPAKTGTPIRATAGGVVVYSDRHSEYGNMVEIDHGDEMISRYAHASKLHVEVGQVVTQGQKIAEVGSTGRSTGPHLHFEIRHKDVPQNPSRFLKKPD</sequence>
<feature type="domain" description="M23ase beta-sheet core" evidence="2">
    <location>
        <begin position="203"/>
        <end position="297"/>
    </location>
</feature>
<reference evidence="3 4" key="1">
    <citation type="submission" date="2016-10" db="EMBL/GenBank/DDBJ databases">
        <authorList>
            <person name="de Groot N.N."/>
        </authorList>
    </citation>
    <scope>NUCLEOTIDE SEQUENCE [LARGE SCALE GENOMIC DNA]</scope>
    <source>
        <strain evidence="3 4">Nm22</strain>
    </source>
</reference>
<dbReference type="InterPro" id="IPR050570">
    <property type="entry name" value="Cell_wall_metabolism_enzyme"/>
</dbReference>
<organism evidence="3 4">
    <name type="scientific">Nitrosomonas marina</name>
    <dbReference type="NCBI Taxonomy" id="917"/>
    <lineage>
        <taxon>Bacteria</taxon>
        <taxon>Pseudomonadati</taxon>
        <taxon>Pseudomonadota</taxon>
        <taxon>Betaproteobacteria</taxon>
        <taxon>Nitrosomonadales</taxon>
        <taxon>Nitrosomonadaceae</taxon>
        <taxon>Nitrosomonas</taxon>
    </lineage>
</organism>